<dbReference type="GO" id="GO:0005524">
    <property type="term" value="F:ATP binding"/>
    <property type="evidence" value="ECO:0007669"/>
    <property type="project" value="UniProtKB-KW"/>
</dbReference>
<keyword evidence="5" id="KW-0067">ATP-binding</keyword>
<dbReference type="PANTHER" id="PTHR43859:SF5">
    <property type="entry name" value="ISOVALERATE--COA LIGASE AAE2"/>
    <property type="match status" value="1"/>
</dbReference>
<dbReference type="PANTHER" id="PTHR43859">
    <property type="entry name" value="ACYL-ACTIVATING ENZYME"/>
    <property type="match status" value="1"/>
</dbReference>
<dbReference type="GO" id="GO:0005829">
    <property type="term" value="C:cytosol"/>
    <property type="evidence" value="ECO:0007669"/>
    <property type="project" value="UniProtKB-SubCell"/>
</dbReference>
<comment type="subcellular location">
    <subcellularLocation>
        <location evidence="1">Cytoplasm</location>
        <location evidence="1">Cytosol</location>
    </subcellularLocation>
</comment>
<evidence type="ECO:0000256" key="3">
    <source>
        <dbReference type="ARBA" id="ARBA00022598"/>
    </source>
</evidence>
<evidence type="ECO:0000256" key="4">
    <source>
        <dbReference type="ARBA" id="ARBA00022741"/>
    </source>
</evidence>
<dbReference type="Gramene" id="PRQ41663">
    <property type="protein sequence ID" value="PRQ41663"/>
    <property type="gene ID" value="RchiOBHm_Chr3g0449271"/>
</dbReference>
<evidence type="ECO:0000256" key="5">
    <source>
        <dbReference type="ARBA" id="ARBA00022840"/>
    </source>
</evidence>
<dbReference type="AlphaFoldDB" id="A0A2P6R5F9"/>
<dbReference type="SUPFAM" id="SSF56801">
    <property type="entry name" value="Acetyl-CoA synthetase-like"/>
    <property type="match status" value="1"/>
</dbReference>
<proteinExistence type="inferred from homology"/>
<reference evidence="7 8" key="1">
    <citation type="journal article" date="2018" name="Nat. Genet.">
        <title>The Rosa genome provides new insights in the design of modern roses.</title>
        <authorList>
            <person name="Bendahmane M."/>
        </authorList>
    </citation>
    <scope>NUCLEOTIDE SEQUENCE [LARGE SCALE GENOMIC DNA]</scope>
    <source>
        <strain evidence="8">cv. Old Blush</strain>
    </source>
</reference>
<accession>A0A2P6R5F9</accession>
<dbReference type="GO" id="GO:0016874">
    <property type="term" value="F:ligase activity"/>
    <property type="evidence" value="ECO:0007669"/>
    <property type="project" value="UniProtKB-KW"/>
</dbReference>
<evidence type="ECO:0000313" key="8">
    <source>
        <dbReference type="Proteomes" id="UP000238479"/>
    </source>
</evidence>
<organism evidence="7 8">
    <name type="scientific">Rosa chinensis</name>
    <name type="common">China rose</name>
    <dbReference type="NCBI Taxonomy" id="74649"/>
    <lineage>
        <taxon>Eukaryota</taxon>
        <taxon>Viridiplantae</taxon>
        <taxon>Streptophyta</taxon>
        <taxon>Embryophyta</taxon>
        <taxon>Tracheophyta</taxon>
        <taxon>Spermatophyta</taxon>
        <taxon>Magnoliopsida</taxon>
        <taxon>eudicotyledons</taxon>
        <taxon>Gunneridae</taxon>
        <taxon>Pentapetalae</taxon>
        <taxon>rosids</taxon>
        <taxon>fabids</taxon>
        <taxon>Rosales</taxon>
        <taxon>Rosaceae</taxon>
        <taxon>Rosoideae</taxon>
        <taxon>Rosoideae incertae sedis</taxon>
        <taxon>Rosa</taxon>
    </lineage>
</organism>
<gene>
    <name evidence="7" type="ORF">RchiOBHm_Chr3g0449271</name>
</gene>
<evidence type="ECO:0000256" key="1">
    <source>
        <dbReference type="ARBA" id="ARBA00004514"/>
    </source>
</evidence>
<keyword evidence="8" id="KW-1185">Reference proteome</keyword>
<keyword evidence="4" id="KW-0547">Nucleotide-binding</keyword>
<dbReference type="Gene3D" id="3.40.50.12780">
    <property type="entry name" value="N-terminal domain of ligase-like"/>
    <property type="match status" value="1"/>
</dbReference>
<keyword evidence="3 7" id="KW-0436">Ligase</keyword>
<name>A0A2P6R5F9_ROSCH</name>
<dbReference type="EC" id="6.2.1.-" evidence="7"/>
<comment type="caution">
    <text evidence="7">The sequence shown here is derived from an EMBL/GenBank/DDBJ whole genome shotgun (WGS) entry which is preliminary data.</text>
</comment>
<feature type="domain" description="AMP-dependent synthetase/ligase" evidence="6">
    <location>
        <begin position="3"/>
        <end position="116"/>
    </location>
</feature>
<dbReference type="InterPro" id="IPR000873">
    <property type="entry name" value="AMP-dep_synth/lig_dom"/>
</dbReference>
<dbReference type="Pfam" id="PF00501">
    <property type="entry name" value="AMP-binding"/>
    <property type="match status" value="1"/>
</dbReference>
<comment type="similarity">
    <text evidence="2">Belongs to the ATP-dependent AMP-binding enzyme family.</text>
</comment>
<dbReference type="STRING" id="74649.A0A2P6R5F9"/>
<dbReference type="InterPro" id="IPR042099">
    <property type="entry name" value="ANL_N_sf"/>
</dbReference>
<evidence type="ECO:0000313" key="7">
    <source>
        <dbReference type="EMBL" id="PRQ41663.1"/>
    </source>
</evidence>
<evidence type="ECO:0000256" key="2">
    <source>
        <dbReference type="ARBA" id="ARBA00006432"/>
    </source>
</evidence>
<dbReference type="EMBL" id="PDCK01000041">
    <property type="protein sequence ID" value="PRQ41663.1"/>
    <property type="molecule type" value="Genomic_DNA"/>
</dbReference>
<evidence type="ECO:0000259" key="6">
    <source>
        <dbReference type="Pfam" id="PF00501"/>
    </source>
</evidence>
<protein>
    <submittedName>
        <fullName evidence="7">Putative acid--thiol ligase</fullName>
        <ecNumber evidence="7">6.2.1.-</ecNumber>
    </submittedName>
</protein>
<dbReference type="Proteomes" id="UP000238479">
    <property type="component" value="Chromosome 3"/>
</dbReference>
<dbReference type="OMA" id="WTFTWAN"/>
<sequence length="121" mass="13440">MPVYLWTVPMFHCNGRCLIWGLAAQGGTNICLRKVTPKGIYDNIALHNVTHMGGSPTVLNMIVNSPESDRRPLPHKVEVITGGSPPPPQILFNMEEMGFRVIHLYGLTETYGPGTYMLMET</sequence>